<evidence type="ECO:0000256" key="4">
    <source>
        <dbReference type="ARBA" id="ARBA00023136"/>
    </source>
</evidence>
<proteinExistence type="predicted"/>
<dbReference type="Proteomes" id="UP001162029">
    <property type="component" value="Unassembled WGS sequence"/>
</dbReference>
<organism evidence="7 8">
    <name type="scientific">Peronospora destructor</name>
    <dbReference type="NCBI Taxonomy" id="86335"/>
    <lineage>
        <taxon>Eukaryota</taxon>
        <taxon>Sar</taxon>
        <taxon>Stramenopiles</taxon>
        <taxon>Oomycota</taxon>
        <taxon>Peronosporomycetes</taxon>
        <taxon>Peronosporales</taxon>
        <taxon>Peronosporaceae</taxon>
        <taxon>Peronospora</taxon>
    </lineage>
</organism>
<dbReference type="AlphaFoldDB" id="A0AAV0VE56"/>
<dbReference type="Pfam" id="PF07738">
    <property type="entry name" value="Sad1_UNC"/>
    <property type="match status" value="1"/>
</dbReference>
<dbReference type="EMBL" id="CANTFM010002693">
    <property type="protein sequence ID" value="CAI5747457.1"/>
    <property type="molecule type" value="Genomic_DNA"/>
</dbReference>
<name>A0AAV0VE56_9STRA</name>
<feature type="compositionally biased region" description="Acidic residues" evidence="5">
    <location>
        <begin position="21"/>
        <end position="30"/>
    </location>
</feature>
<keyword evidence="8" id="KW-1185">Reference proteome</keyword>
<evidence type="ECO:0000313" key="8">
    <source>
        <dbReference type="Proteomes" id="UP001162029"/>
    </source>
</evidence>
<keyword evidence="4" id="KW-0472">Membrane</keyword>
<comment type="subcellular location">
    <subcellularLocation>
        <location evidence="1">Membrane</location>
    </subcellularLocation>
</comment>
<dbReference type="GO" id="GO:0043495">
    <property type="term" value="F:protein-membrane adaptor activity"/>
    <property type="evidence" value="ECO:0007669"/>
    <property type="project" value="TreeGrafter"/>
</dbReference>
<protein>
    <recommendedName>
        <fullName evidence="6">SUN domain-containing protein</fullName>
    </recommendedName>
</protein>
<evidence type="ECO:0000259" key="6">
    <source>
        <dbReference type="PROSITE" id="PS51469"/>
    </source>
</evidence>
<keyword evidence="3" id="KW-1133">Transmembrane helix</keyword>
<gene>
    <name evidence="7" type="ORF">PDE001_LOCUS12358</name>
</gene>
<dbReference type="InterPro" id="IPR045119">
    <property type="entry name" value="SUN1-5"/>
</dbReference>
<evidence type="ECO:0000313" key="7">
    <source>
        <dbReference type="EMBL" id="CAI5747457.1"/>
    </source>
</evidence>
<feature type="region of interest" description="Disordered" evidence="5">
    <location>
        <begin position="1"/>
        <end position="48"/>
    </location>
</feature>
<dbReference type="PROSITE" id="PS51469">
    <property type="entry name" value="SUN"/>
    <property type="match status" value="1"/>
</dbReference>
<reference evidence="7" key="1">
    <citation type="submission" date="2022-12" db="EMBL/GenBank/DDBJ databases">
        <authorList>
            <person name="Webb A."/>
        </authorList>
    </citation>
    <scope>NUCLEOTIDE SEQUENCE</scope>
    <source>
        <strain evidence="7">Pd1</strain>
    </source>
</reference>
<evidence type="ECO:0000256" key="3">
    <source>
        <dbReference type="ARBA" id="ARBA00022989"/>
    </source>
</evidence>
<evidence type="ECO:0000256" key="5">
    <source>
        <dbReference type="SAM" id="MobiDB-lite"/>
    </source>
</evidence>
<evidence type="ECO:0000256" key="1">
    <source>
        <dbReference type="ARBA" id="ARBA00004370"/>
    </source>
</evidence>
<dbReference type="InterPro" id="IPR012919">
    <property type="entry name" value="SUN_dom"/>
</dbReference>
<sequence length="543" mass="60771">MVGGNVYNRRLRSHRRSDATSSDDDEELEDITTSRSQHYGIYTPEPVQRTLVLRPGDDFEEEDEDNSEFEELDDYGKKVCCSTAYKPPSMIEKDVAKPIEVEEENDRDMETHEHRVRRSELKRRAAGAAACFRRPHNGSKLWQKKVTDSKALKKLLKYLRTTVAFHTAQLVHGGECAVAACTAVLLRDRYYGPTVSDKCDRVCGYLVYESKCGKNFLDKTSQLQQDLQSTSKQQAQLSSVVIQQQEKMDFMQEVMKKAATALTPDTANDDELESKMQRKMQAVESRMLRVLQEEKQAFSSSADALRGLDATDPGIFRVIEVAVQAVEIKKTGRVDHAALANGASVIHSERDLLYQDRLSLIQLFTQLTGLSDLTYDARFTSPSYRRAPAPLLGLLLSSGEIPWWLSRHNGRPETALSETIEIGSCWGFAGSSGRLSVKFALQIIADSITIDHIPAQIASDFSSAPNEFRILGISGHPLRETVDFIPFGNFSYASNGPASQTFKLTPLQSQHSAIDGITLEVLSNHGHPEYTCLYRFRVHGQPV</sequence>
<dbReference type="GO" id="GO:0005635">
    <property type="term" value="C:nuclear envelope"/>
    <property type="evidence" value="ECO:0007669"/>
    <property type="project" value="TreeGrafter"/>
</dbReference>
<evidence type="ECO:0000256" key="2">
    <source>
        <dbReference type="ARBA" id="ARBA00022692"/>
    </source>
</evidence>
<dbReference type="Gene3D" id="2.60.120.260">
    <property type="entry name" value="Galactose-binding domain-like"/>
    <property type="match status" value="1"/>
</dbReference>
<accession>A0AAV0VE56</accession>
<feature type="domain" description="SUN" evidence="6">
    <location>
        <begin position="372"/>
        <end position="543"/>
    </location>
</feature>
<comment type="caution">
    <text evidence="7">The sequence shown here is derived from an EMBL/GenBank/DDBJ whole genome shotgun (WGS) entry which is preliminary data.</text>
</comment>
<dbReference type="PANTHER" id="PTHR12911:SF8">
    <property type="entry name" value="KLAROID PROTEIN-RELATED"/>
    <property type="match status" value="1"/>
</dbReference>
<dbReference type="GO" id="GO:0016020">
    <property type="term" value="C:membrane"/>
    <property type="evidence" value="ECO:0007669"/>
    <property type="project" value="UniProtKB-SubCell"/>
</dbReference>
<dbReference type="PANTHER" id="PTHR12911">
    <property type="entry name" value="SAD1/UNC-84-LIKE PROTEIN-RELATED"/>
    <property type="match status" value="1"/>
</dbReference>
<keyword evidence="2" id="KW-0812">Transmembrane</keyword>